<dbReference type="InterPro" id="IPR029058">
    <property type="entry name" value="AB_hydrolase_fold"/>
</dbReference>
<evidence type="ECO:0000313" key="2">
    <source>
        <dbReference type="EMBL" id="KAK6002559.1"/>
    </source>
</evidence>
<dbReference type="EMBL" id="JASGXD010000011">
    <property type="protein sequence ID" value="KAK6002559.1"/>
    <property type="molecule type" value="Genomic_DNA"/>
</dbReference>
<dbReference type="Gene3D" id="3.40.50.1820">
    <property type="entry name" value="alpha/beta hydrolase"/>
    <property type="match status" value="1"/>
</dbReference>
<dbReference type="SUPFAM" id="SSF53474">
    <property type="entry name" value="alpha/beta-Hydrolases"/>
    <property type="match status" value="1"/>
</dbReference>
<dbReference type="PANTHER" id="PTHR37017:SF11">
    <property type="entry name" value="ESTERASE_LIPASE_THIOESTERASE DOMAIN-CONTAINING PROTEIN"/>
    <property type="match status" value="1"/>
</dbReference>
<organism evidence="2 3">
    <name type="scientific">Aureobasidium pullulans</name>
    <name type="common">Black yeast</name>
    <name type="synonym">Pullularia pullulans</name>
    <dbReference type="NCBI Taxonomy" id="5580"/>
    <lineage>
        <taxon>Eukaryota</taxon>
        <taxon>Fungi</taxon>
        <taxon>Dikarya</taxon>
        <taxon>Ascomycota</taxon>
        <taxon>Pezizomycotina</taxon>
        <taxon>Dothideomycetes</taxon>
        <taxon>Dothideomycetidae</taxon>
        <taxon>Dothideales</taxon>
        <taxon>Saccotheciaceae</taxon>
        <taxon>Aureobasidium</taxon>
    </lineage>
</organism>
<comment type="caution">
    <text evidence="2">The sequence shown here is derived from an EMBL/GenBank/DDBJ whole genome shotgun (WGS) entry which is preliminary data.</text>
</comment>
<reference evidence="2 3" key="1">
    <citation type="submission" date="2023-11" db="EMBL/GenBank/DDBJ databases">
        <title>Draft genome sequence and annotation of the polyextremotolerant black yeast-like fungus Aureobasidium pullulans NRRL 62042.</title>
        <authorList>
            <person name="Dielentheis-Frenken M.R.E."/>
            <person name="Wibberg D."/>
            <person name="Blank L.M."/>
            <person name="Tiso T."/>
        </authorList>
    </citation>
    <scope>NUCLEOTIDE SEQUENCE [LARGE SCALE GENOMIC DNA]</scope>
    <source>
        <strain evidence="2 3">NRRL 62042</strain>
    </source>
</reference>
<dbReference type="InterPro" id="IPR000073">
    <property type="entry name" value="AB_hydrolase_1"/>
</dbReference>
<dbReference type="PANTHER" id="PTHR37017">
    <property type="entry name" value="AB HYDROLASE-1 DOMAIN-CONTAINING PROTEIN-RELATED"/>
    <property type="match status" value="1"/>
</dbReference>
<keyword evidence="3" id="KW-1185">Reference proteome</keyword>
<sequence length="261" mass="28762">MHIDQIIFGTTTNSKPTVIFVTGAWHKPHLYAGLLEGLRKTSFPVIAPCLPSVGGTCDNFDDDVHVVRKAIADEVSQGHEIVMLMHSYGGMVGSAAVQGYSKREVVRGGGVIRMIYMAAFALEVGLSLMDALNNTPLPWWRSANQKQWQAVDSNDIFYNDVNPQLAEACIEQLDLQAKGSFESKQTYAAWKYIDSTYIVCSRDNAIAKEAQIAMAKQPGGRFIIEYLDAGHSPFLSIPHQTVEMVRRTIWEPGTLGIGQDA</sequence>
<dbReference type="Proteomes" id="UP001341245">
    <property type="component" value="Unassembled WGS sequence"/>
</dbReference>
<proteinExistence type="predicted"/>
<accession>A0ABR0TE79</accession>
<gene>
    <name evidence="2" type="ORF">QM012_001309</name>
</gene>
<protein>
    <recommendedName>
        <fullName evidence="1">AB hydrolase-1 domain-containing protein</fullName>
    </recommendedName>
</protein>
<feature type="domain" description="AB hydrolase-1" evidence="1">
    <location>
        <begin position="18"/>
        <end position="243"/>
    </location>
</feature>
<dbReference type="Pfam" id="PF12697">
    <property type="entry name" value="Abhydrolase_6"/>
    <property type="match status" value="1"/>
</dbReference>
<dbReference type="InterPro" id="IPR052897">
    <property type="entry name" value="Sec-Metab_Biosynth_Hydrolase"/>
</dbReference>
<name>A0ABR0TE79_AURPU</name>
<evidence type="ECO:0000259" key="1">
    <source>
        <dbReference type="Pfam" id="PF12697"/>
    </source>
</evidence>
<evidence type="ECO:0000313" key="3">
    <source>
        <dbReference type="Proteomes" id="UP001341245"/>
    </source>
</evidence>